<keyword evidence="2" id="KW-1185">Reference proteome</keyword>
<gene>
    <name evidence="1" type="ORF">KHLLAP_LOCUS4062</name>
</gene>
<dbReference type="Gene3D" id="3.80.10.10">
    <property type="entry name" value="Ribonuclease Inhibitor"/>
    <property type="match status" value="1"/>
</dbReference>
<sequence>MPADILSRRHIEINRTKLYVDNLPLRDFDGELYDTYLRAIPTDALTSLKMASPTPPLTTRLDSLKRLLTEASRLETFHYDDRGQGTRFTFTGNERLPAFKELNLRSYDWNHGSDVVLKHWDFSQIQHLKLVDVPMFPFLTSIAFPDLRQLRTLHCEDFSAHLPEKREEATRGLDLLVRQIWALNTLKLTCHTRLFPVVDTLLRHAGSLRMLRLRDHVGFGDEERRCPTLRASDLARLAAHGGGLVHLRALELDMDVALCDDPPLFLRALCAFPRLHSLVLHTQTVLRPLEEEVAPLGTDRDYDAAMGIFAALARGRQSAGAVTWRSVTVNVGGWRHVMVRRMGEAWREQNARGVFAERCFVMERGEGGGMVVREEMAVET</sequence>
<dbReference type="AlphaFoldDB" id="A0AAI8VFR7"/>
<organism evidence="1 2">
    <name type="scientific">Anthostomella pinea</name>
    <dbReference type="NCBI Taxonomy" id="933095"/>
    <lineage>
        <taxon>Eukaryota</taxon>
        <taxon>Fungi</taxon>
        <taxon>Dikarya</taxon>
        <taxon>Ascomycota</taxon>
        <taxon>Pezizomycotina</taxon>
        <taxon>Sordariomycetes</taxon>
        <taxon>Xylariomycetidae</taxon>
        <taxon>Xylariales</taxon>
        <taxon>Xylariaceae</taxon>
        <taxon>Anthostomella</taxon>
    </lineage>
</organism>
<dbReference type="SUPFAM" id="SSF52047">
    <property type="entry name" value="RNI-like"/>
    <property type="match status" value="1"/>
</dbReference>
<dbReference type="Proteomes" id="UP001295740">
    <property type="component" value="Unassembled WGS sequence"/>
</dbReference>
<dbReference type="InterPro" id="IPR032675">
    <property type="entry name" value="LRR_dom_sf"/>
</dbReference>
<name>A0AAI8VFR7_9PEZI</name>
<reference evidence="1" key="1">
    <citation type="submission" date="2023-10" db="EMBL/GenBank/DDBJ databases">
        <authorList>
            <person name="Hackl T."/>
        </authorList>
    </citation>
    <scope>NUCLEOTIDE SEQUENCE</scope>
</reference>
<evidence type="ECO:0000313" key="1">
    <source>
        <dbReference type="EMBL" id="CAJ2503594.1"/>
    </source>
</evidence>
<protein>
    <submittedName>
        <fullName evidence="1">Uu.00g109880.m01.CDS01</fullName>
    </submittedName>
</protein>
<comment type="caution">
    <text evidence="1">The sequence shown here is derived from an EMBL/GenBank/DDBJ whole genome shotgun (WGS) entry which is preliminary data.</text>
</comment>
<accession>A0AAI8VFR7</accession>
<evidence type="ECO:0000313" key="2">
    <source>
        <dbReference type="Proteomes" id="UP001295740"/>
    </source>
</evidence>
<proteinExistence type="predicted"/>
<dbReference type="EMBL" id="CAUWAG010000006">
    <property type="protein sequence ID" value="CAJ2503594.1"/>
    <property type="molecule type" value="Genomic_DNA"/>
</dbReference>